<dbReference type="RefSeq" id="WP_073556944.1">
    <property type="nucleotide sequence ID" value="NZ_MRCA01000020.1"/>
</dbReference>
<dbReference type="Proteomes" id="UP000186391">
    <property type="component" value="Unassembled WGS sequence"/>
</dbReference>
<organism evidence="2 3">
    <name type="scientific">Fischerella major NIES-592</name>
    <dbReference type="NCBI Taxonomy" id="210994"/>
    <lineage>
        <taxon>Bacteria</taxon>
        <taxon>Bacillati</taxon>
        <taxon>Cyanobacteriota</taxon>
        <taxon>Cyanophyceae</taxon>
        <taxon>Nostocales</taxon>
        <taxon>Hapalosiphonaceae</taxon>
        <taxon>Fischerella</taxon>
    </lineage>
</organism>
<sequence length="534" mass="61533">MSDYQSVKFFNTKLRNISFGIKESIFFATILNWSAISLLFSNFLLSFKSKNISHIWGLFFLITSGLFLALSTVIYNSLEFRFLLATSIVFLITCYDCYRNQFYDNLLIHVTNSGYIGLAFYFVLMKYNPEEFPNIWKDVIPSAPQAFDILILCLVFQNVGYYIVWNLFFANLNIDKWSVSSKNLINLSFIQNSYHQNILFIALCVLGSITRLWNFSQGSIYYTQGSAIPSSVGSLLAQFDRLYVVAWLYGYTFLLQTGLKKNVVSYLTSILIIVELIYQLFSGSKGRFFSFVIKPVATIFIFKRLRVSWIAVISLLALGIFSWLLLYPTLVIYRDLLKTSTSLNSLELLAQSFQILKNYSWDKYIETILIPLNESGITEQVIAMTSIVHYQVSQESSWFWQRLFLFWVPRFLWSDKPESLDVNLIGRLTHRIGSEDFQTSVLITAPGEIFLYYGFWGCALMIIPGLLFRWLNDAISPFKVYTFFRLAVMVAYLPLIQDSVGGTFEAGLTGIVMQIGVLYLILLLVKITLQKNWV</sequence>
<keyword evidence="1" id="KW-0812">Transmembrane</keyword>
<feature type="transmembrane region" description="Helical" evidence="1">
    <location>
        <begin position="263"/>
        <end position="281"/>
    </location>
</feature>
<feature type="transmembrane region" description="Helical" evidence="1">
    <location>
        <begin position="80"/>
        <end position="98"/>
    </location>
</feature>
<comment type="caution">
    <text evidence="2">The sequence shown here is derived from an EMBL/GenBank/DDBJ whole genome shotgun (WGS) entry which is preliminary data.</text>
</comment>
<keyword evidence="1" id="KW-1133">Transmembrane helix</keyword>
<dbReference type="OrthoDB" id="117805at2"/>
<feature type="transmembrane region" description="Helical" evidence="1">
    <location>
        <begin position="478"/>
        <end position="496"/>
    </location>
</feature>
<dbReference type="EMBL" id="MRCA01000020">
    <property type="protein sequence ID" value="OKH11309.1"/>
    <property type="molecule type" value="Genomic_DNA"/>
</dbReference>
<evidence type="ECO:0000313" key="3">
    <source>
        <dbReference type="Proteomes" id="UP000186391"/>
    </source>
</evidence>
<feature type="transmembrane region" description="Helical" evidence="1">
    <location>
        <begin position="309"/>
        <end position="333"/>
    </location>
</feature>
<protein>
    <submittedName>
        <fullName evidence="2">Uncharacterized protein</fullName>
    </submittedName>
</protein>
<keyword evidence="1" id="KW-0472">Membrane</keyword>
<evidence type="ECO:0000256" key="1">
    <source>
        <dbReference type="SAM" id="Phobius"/>
    </source>
</evidence>
<reference evidence="2 3" key="1">
    <citation type="submission" date="2016-11" db="EMBL/GenBank/DDBJ databases">
        <title>Draft Genome Sequences of Nine Cyanobacterial Strains from Diverse Habitats.</title>
        <authorList>
            <person name="Zhu T."/>
            <person name="Hou S."/>
            <person name="Lu X."/>
            <person name="Hess W.R."/>
        </authorList>
    </citation>
    <scope>NUCLEOTIDE SEQUENCE [LARGE SCALE GENOMIC DNA]</scope>
    <source>
        <strain evidence="2 3">NIES-592</strain>
    </source>
</reference>
<feature type="transmembrane region" description="Helical" evidence="1">
    <location>
        <begin position="450"/>
        <end position="471"/>
    </location>
</feature>
<gene>
    <name evidence="2" type="ORF">NIES592_22345</name>
</gene>
<feature type="transmembrane region" description="Helical" evidence="1">
    <location>
        <begin position="54"/>
        <end position="74"/>
    </location>
</feature>
<accession>A0A1U7GTM9</accession>
<feature type="transmembrane region" description="Helical" evidence="1">
    <location>
        <begin position="194"/>
        <end position="213"/>
    </location>
</feature>
<evidence type="ECO:0000313" key="2">
    <source>
        <dbReference type="EMBL" id="OKH11309.1"/>
    </source>
</evidence>
<feature type="transmembrane region" description="Helical" evidence="1">
    <location>
        <begin position="105"/>
        <end position="124"/>
    </location>
</feature>
<proteinExistence type="predicted"/>
<feature type="transmembrane region" description="Helical" evidence="1">
    <location>
        <begin position="508"/>
        <end position="529"/>
    </location>
</feature>
<feature type="transmembrane region" description="Helical" evidence="1">
    <location>
        <begin position="25"/>
        <end position="47"/>
    </location>
</feature>
<name>A0A1U7GTM9_9CYAN</name>
<dbReference type="AlphaFoldDB" id="A0A1U7GTM9"/>
<feature type="transmembrane region" description="Helical" evidence="1">
    <location>
        <begin position="149"/>
        <end position="174"/>
    </location>
</feature>
<keyword evidence="3" id="KW-1185">Reference proteome</keyword>